<evidence type="ECO:0000313" key="2">
    <source>
        <dbReference type="EMBL" id="CAN62637.1"/>
    </source>
</evidence>
<dbReference type="AlphaFoldDB" id="A5AMR5"/>
<gene>
    <name evidence="2" type="ORF">VITISV_006314</name>
</gene>
<accession>A5AMR5</accession>
<protein>
    <recommendedName>
        <fullName evidence="3">GAG-pre-integrase domain-containing protein</fullName>
    </recommendedName>
</protein>
<sequence length="482" mass="54772">MEEKERVELLLQCLPDSYDHLIIYVVNGVLRIMVIFNDVVAIVLKEEGGFNQEEIEKLRALLGTLEKPSGTCSLALSVPHFNKEKIWLHHGRLGHPSFRTLKISFPSLYRKLDVESFYYDVFELAKHKSRFLPSGGLLKSQMLLPGWVGLNGSRKLRTEERRVAGKSPGHGAEKGDFQQVKTEESYEESWAKLRSHLPRVNPDCKEKKHHFLLRNGSWSIPIFAIDIGRYFTSDFCCLNPKILLVINFVDYSLNQGAPAGHESAETPIEHESTVQVVISISSLKLAGIRHPPLHPFSSHSFSIPFPCLHGVSRVYTILHSFTYPLKPLTQASISIQPIPILHATHNNVLPYLDVSHPESFSAAISIRVSRTRNPSPPPFPSGCPTLRVPLRRHFYPDVSHPESFSAAISIRMSHIRNPTRPTFHILWVSHIRNPVRRRSTFSGCLTSGILSSRRSTFLFIFRAFSLGSKITFLMKFCCRFYF</sequence>
<feature type="compositionally biased region" description="Basic and acidic residues" evidence="1">
    <location>
        <begin position="171"/>
        <end position="181"/>
    </location>
</feature>
<name>A5AMR5_VITVI</name>
<dbReference type="EMBL" id="AM430322">
    <property type="protein sequence ID" value="CAN62637.1"/>
    <property type="molecule type" value="Genomic_DNA"/>
</dbReference>
<organism evidence="2">
    <name type="scientific">Vitis vinifera</name>
    <name type="common">Grape</name>
    <dbReference type="NCBI Taxonomy" id="29760"/>
    <lineage>
        <taxon>Eukaryota</taxon>
        <taxon>Viridiplantae</taxon>
        <taxon>Streptophyta</taxon>
        <taxon>Embryophyta</taxon>
        <taxon>Tracheophyta</taxon>
        <taxon>Spermatophyta</taxon>
        <taxon>Magnoliopsida</taxon>
        <taxon>eudicotyledons</taxon>
        <taxon>Gunneridae</taxon>
        <taxon>Pentapetalae</taxon>
        <taxon>rosids</taxon>
        <taxon>Vitales</taxon>
        <taxon>Vitaceae</taxon>
        <taxon>Viteae</taxon>
        <taxon>Vitis</taxon>
    </lineage>
</organism>
<evidence type="ECO:0008006" key="3">
    <source>
        <dbReference type="Google" id="ProtNLM"/>
    </source>
</evidence>
<proteinExistence type="predicted"/>
<reference evidence="2" key="1">
    <citation type="journal article" date="2007" name="PLoS ONE">
        <title>The first genome sequence of an elite grapevine cultivar (Pinot noir Vitis vinifera L.): coping with a highly heterozygous genome.</title>
        <authorList>
            <person name="Velasco R."/>
            <person name="Zharkikh A."/>
            <person name="Troggio M."/>
            <person name="Cartwright D.A."/>
            <person name="Cestaro A."/>
            <person name="Pruss D."/>
            <person name="Pindo M."/>
            <person name="FitzGerald L.M."/>
            <person name="Vezzulli S."/>
            <person name="Reid J."/>
            <person name="Malacarne G."/>
            <person name="Iliev D."/>
            <person name="Coppola G."/>
            <person name="Wardell B."/>
            <person name="Micheletti D."/>
            <person name="Macalma T."/>
            <person name="Facci M."/>
            <person name="Mitchell J.T."/>
            <person name="Perazzolli M."/>
            <person name="Eldredge G."/>
            <person name="Gatto P."/>
            <person name="Oyzerski R."/>
            <person name="Moretto M."/>
            <person name="Gutin N."/>
            <person name="Stefanini M."/>
            <person name="Chen Y."/>
            <person name="Segala C."/>
            <person name="Davenport C."/>
            <person name="Dematte L."/>
            <person name="Mraz A."/>
            <person name="Battilana J."/>
            <person name="Stormo K."/>
            <person name="Costa F."/>
            <person name="Tao Q."/>
            <person name="Si-Ammour A."/>
            <person name="Harkins T."/>
            <person name="Lackey A."/>
            <person name="Perbost C."/>
            <person name="Taillon B."/>
            <person name="Stella A."/>
            <person name="Solovyev V."/>
            <person name="Fawcett J.A."/>
            <person name="Sterck L."/>
            <person name="Vandepoele K."/>
            <person name="Grando S.M."/>
            <person name="Toppo S."/>
            <person name="Moser C."/>
            <person name="Lanchbury J."/>
            <person name="Bogden R."/>
            <person name="Skolnick M."/>
            <person name="Sgaramella V."/>
            <person name="Bhatnagar S.K."/>
            <person name="Fontana P."/>
            <person name="Gutin A."/>
            <person name="Van de Peer Y."/>
            <person name="Salamini F."/>
            <person name="Viola R."/>
        </authorList>
    </citation>
    <scope>NUCLEOTIDE SEQUENCE</scope>
</reference>
<feature type="region of interest" description="Disordered" evidence="1">
    <location>
        <begin position="161"/>
        <end position="181"/>
    </location>
</feature>
<evidence type="ECO:0000256" key="1">
    <source>
        <dbReference type="SAM" id="MobiDB-lite"/>
    </source>
</evidence>